<reference evidence="2" key="1">
    <citation type="submission" date="2023-04" db="EMBL/GenBank/DDBJ databases">
        <authorList>
            <consortium name="ELIXIR-Norway"/>
        </authorList>
    </citation>
    <scope>NUCLEOTIDE SEQUENCE [LARGE SCALE GENOMIC DNA]</scope>
</reference>
<dbReference type="EMBL" id="OX459944">
    <property type="protein sequence ID" value="CAI9178736.1"/>
    <property type="molecule type" value="Genomic_DNA"/>
</dbReference>
<dbReference type="Proteomes" id="UP001176941">
    <property type="component" value="Chromosome 8"/>
</dbReference>
<evidence type="ECO:0000256" key="1">
    <source>
        <dbReference type="SAM" id="MobiDB-lite"/>
    </source>
</evidence>
<feature type="region of interest" description="Disordered" evidence="1">
    <location>
        <begin position="44"/>
        <end position="69"/>
    </location>
</feature>
<evidence type="ECO:0000313" key="3">
    <source>
        <dbReference type="Proteomes" id="UP001176941"/>
    </source>
</evidence>
<proteinExistence type="predicted"/>
<name>A0ABN9A169_RANTA</name>
<organism evidence="2 3">
    <name type="scientific">Rangifer tarandus platyrhynchus</name>
    <name type="common">Svalbard reindeer</name>
    <dbReference type="NCBI Taxonomy" id="3082113"/>
    <lineage>
        <taxon>Eukaryota</taxon>
        <taxon>Metazoa</taxon>
        <taxon>Chordata</taxon>
        <taxon>Craniata</taxon>
        <taxon>Vertebrata</taxon>
        <taxon>Euteleostomi</taxon>
        <taxon>Mammalia</taxon>
        <taxon>Eutheria</taxon>
        <taxon>Laurasiatheria</taxon>
        <taxon>Artiodactyla</taxon>
        <taxon>Ruminantia</taxon>
        <taxon>Pecora</taxon>
        <taxon>Cervidae</taxon>
        <taxon>Odocoileinae</taxon>
        <taxon>Rangifer</taxon>
    </lineage>
</organism>
<gene>
    <name evidence="2" type="ORF">MRATA1EN1_LOCUS27698</name>
</gene>
<feature type="compositionally biased region" description="Basic and acidic residues" evidence="1">
    <location>
        <begin position="104"/>
        <end position="115"/>
    </location>
</feature>
<accession>A0ABN9A169</accession>
<feature type="region of interest" description="Disordered" evidence="1">
    <location>
        <begin position="102"/>
        <end position="121"/>
    </location>
</feature>
<sequence length="121" mass="13004">MAHSEGSFAPGYSLASLKDGADRACVTDDTNVVCTRPEDSSIGASAIIPPIRRRAEPGPGALSEEDQLSPGQLVTRDYRLWLRLPPACWEPQQGLVMCTRAPGPHKELNANDRHPGGSRCP</sequence>
<evidence type="ECO:0000313" key="2">
    <source>
        <dbReference type="EMBL" id="CAI9178736.1"/>
    </source>
</evidence>
<protein>
    <submittedName>
        <fullName evidence="2">Uncharacterized protein</fullName>
    </submittedName>
</protein>
<keyword evidence="3" id="KW-1185">Reference proteome</keyword>